<evidence type="ECO:0000313" key="2">
    <source>
        <dbReference type="EMBL" id="TNN39406.1"/>
    </source>
</evidence>
<keyword evidence="3" id="KW-1185">Reference proteome</keyword>
<evidence type="ECO:0000256" key="1">
    <source>
        <dbReference type="SAM" id="MobiDB-lite"/>
    </source>
</evidence>
<gene>
    <name evidence="2" type="ORF">EYF80_050437</name>
</gene>
<sequence>MRHVEKKIRGRTRPCEQHSDGSIKESEDKLMRDTRDATRHIVRRAQAFGRETATVGGNFAPSLR</sequence>
<name>A0A4Z2FDU3_9TELE</name>
<feature type="compositionally biased region" description="Basic residues" evidence="1">
    <location>
        <begin position="1"/>
        <end position="12"/>
    </location>
</feature>
<feature type="compositionally biased region" description="Basic and acidic residues" evidence="1">
    <location>
        <begin position="13"/>
        <end position="34"/>
    </location>
</feature>
<organism evidence="2 3">
    <name type="scientific">Liparis tanakae</name>
    <name type="common">Tanaka's snailfish</name>
    <dbReference type="NCBI Taxonomy" id="230148"/>
    <lineage>
        <taxon>Eukaryota</taxon>
        <taxon>Metazoa</taxon>
        <taxon>Chordata</taxon>
        <taxon>Craniata</taxon>
        <taxon>Vertebrata</taxon>
        <taxon>Euteleostomi</taxon>
        <taxon>Actinopterygii</taxon>
        <taxon>Neopterygii</taxon>
        <taxon>Teleostei</taxon>
        <taxon>Neoteleostei</taxon>
        <taxon>Acanthomorphata</taxon>
        <taxon>Eupercaria</taxon>
        <taxon>Perciformes</taxon>
        <taxon>Cottioidei</taxon>
        <taxon>Cottales</taxon>
        <taxon>Liparidae</taxon>
        <taxon>Liparis</taxon>
    </lineage>
</organism>
<feature type="region of interest" description="Disordered" evidence="1">
    <location>
        <begin position="1"/>
        <end position="34"/>
    </location>
</feature>
<dbReference type="EMBL" id="SRLO01001283">
    <property type="protein sequence ID" value="TNN39406.1"/>
    <property type="molecule type" value="Genomic_DNA"/>
</dbReference>
<proteinExistence type="predicted"/>
<evidence type="ECO:0000313" key="3">
    <source>
        <dbReference type="Proteomes" id="UP000314294"/>
    </source>
</evidence>
<accession>A0A4Z2FDU3</accession>
<reference evidence="2 3" key="1">
    <citation type="submission" date="2019-03" db="EMBL/GenBank/DDBJ databases">
        <title>First draft genome of Liparis tanakae, snailfish: a comprehensive survey of snailfish specific genes.</title>
        <authorList>
            <person name="Kim W."/>
            <person name="Song I."/>
            <person name="Jeong J.-H."/>
            <person name="Kim D."/>
            <person name="Kim S."/>
            <person name="Ryu S."/>
            <person name="Song J.Y."/>
            <person name="Lee S.K."/>
        </authorList>
    </citation>
    <scope>NUCLEOTIDE SEQUENCE [LARGE SCALE GENOMIC DNA]</scope>
    <source>
        <tissue evidence="2">Muscle</tissue>
    </source>
</reference>
<dbReference type="Proteomes" id="UP000314294">
    <property type="component" value="Unassembled WGS sequence"/>
</dbReference>
<comment type="caution">
    <text evidence="2">The sequence shown here is derived from an EMBL/GenBank/DDBJ whole genome shotgun (WGS) entry which is preliminary data.</text>
</comment>
<dbReference type="AlphaFoldDB" id="A0A4Z2FDU3"/>
<protein>
    <submittedName>
        <fullName evidence="2">Uncharacterized protein</fullName>
    </submittedName>
</protein>